<dbReference type="GeneTree" id="ENSGT00940000159005"/>
<dbReference type="CDD" id="cd00096">
    <property type="entry name" value="Ig"/>
    <property type="match status" value="1"/>
</dbReference>
<sequence>AGSWSLTIWTWLLLLSLTSRGPAVPGAQEDLPSVQIDPKDSVVRVGTSLNISCTSNCRSSDGNLGLETSMSKNLGSSGKGTMELSAQPPAPLIVLFSSTDPPEQVELMPPPAWVPVGENYTVDCQVLNVMPLENLTMALLQGTQRVGLKDFPGKLTGLQNATATFPLLARREDHGTNVSCQAELDLQRLGLDLFQGRSASVQLPWFNSSALSDSWVLEVGAATSVSCEAEVFPAWEAQVHLSLGGRELSPTVTWDGDRLTANAMVRAEEGLEHKEGGSVSPERGRGSLSCVCVSVSSEFLPPILTLSEESPLETTPVNVTCRPSQLDTSVKLEGQTEMPPGEPAHLQLIAREEDDGRVLSCEATMSVESVRLVKHQTVQLHVLYGPRMNASDCPGNLTWPEGTEQVLHCRAWGNPTPTVQCIHTEIKSTFFPGTLLQVTRAHAGTYRCTARSELGTEARDVIVRPAGENSNSGTMGAFNSPRSRGSRTRSSHHARLDGPRSWEQGTGNQPGQVRGNEH</sequence>
<dbReference type="PANTHER" id="PTHR13771:SF9">
    <property type="entry name" value="INTERCELLULAR ADHESION MOLECULE 5"/>
    <property type="match status" value="1"/>
</dbReference>
<dbReference type="InterPro" id="IPR047012">
    <property type="entry name" value="ICAM_VCAM"/>
</dbReference>
<dbReference type="InterPro" id="IPR003599">
    <property type="entry name" value="Ig_sub"/>
</dbReference>
<dbReference type="Bgee" id="ENSOANG00000013892">
    <property type="expression patterns" value="Expressed in ovary and 7 other cell types or tissues"/>
</dbReference>
<dbReference type="PRINTS" id="PR01473">
    <property type="entry name" value="ICAM"/>
</dbReference>
<keyword evidence="2" id="KW-0732">Signal</keyword>
<evidence type="ECO:0000256" key="2">
    <source>
        <dbReference type="SAM" id="SignalP"/>
    </source>
</evidence>
<dbReference type="Ensembl" id="ENSOANT00000021907.3">
    <property type="protein sequence ID" value="ENSOANP00000021904.3"/>
    <property type="gene ID" value="ENSOANG00000013892.3"/>
</dbReference>
<proteinExistence type="predicted"/>
<dbReference type="Gene3D" id="2.60.40.10">
    <property type="entry name" value="Immunoglobulins"/>
    <property type="match status" value="5"/>
</dbReference>
<dbReference type="PANTHER" id="PTHR13771">
    <property type="entry name" value="INTERCELLULAR ADHESION MOLECULE"/>
    <property type="match status" value="1"/>
</dbReference>
<evidence type="ECO:0000259" key="3">
    <source>
        <dbReference type="SMART" id="SM00409"/>
    </source>
</evidence>
<dbReference type="GO" id="GO:0007155">
    <property type="term" value="P:cell adhesion"/>
    <property type="evidence" value="ECO:0000318"/>
    <property type="project" value="GO_Central"/>
</dbReference>
<dbReference type="Proteomes" id="UP000002279">
    <property type="component" value="Chromosome X2"/>
</dbReference>
<dbReference type="InterPro" id="IPR003988">
    <property type="entry name" value="ICAM"/>
</dbReference>
<dbReference type="FunFam" id="2.60.40.10:FF:000338">
    <property type="entry name" value="intercellular adhesion molecule 5"/>
    <property type="match status" value="1"/>
</dbReference>
<evidence type="ECO:0000313" key="4">
    <source>
        <dbReference type="Ensembl" id="ENSOANP00000021904.3"/>
    </source>
</evidence>
<name>F7EAI7_ORNAN</name>
<organism evidence="4 5">
    <name type="scientific">Ornithorhynchus anatinus</name>
    <name type="common">Duckbill platypus</name>
    <dbReference type="NCBI Taxonomy" id="9258"/>
    <lineage>
        <taxon>Eukaryota</taxon>
        <taxon>Metazoa</taxon>
        <taxon>Chordata</taxon>
        <taxon>Craniata</taxon>
        <taxon>Vertebrata</taxon>
        <taxon>Euteleostomi</taxon>
        <taxon>Mammalia</taxon>
        <taxon>Monotremata</taxon>
        <taxon>Ornithorhynchidae</taxon>
        <taxon>Ornithorhynchus</taxon>
    </lineage>
</organism>
<dbReference type="Pfam" id="PF03921">
    <property type="entry name" value="ICAM_N"/>
    <property type="match status" value="1"/>
</dbReference>
<protein>
    <recommendedName>
        <fullName evidence="3">Immunoglobulin domain-containing protein</fullName>
    </recommendedName>
</protein>
<dbReference type="STRING" id="9258.ENSOANP00000021904"/>
<feature type="domain" description="Immunoglobulin" evidence="3">
    <location>
        <begin position="394"/>
        <end position="464"/>
    </location>
</feature>
<feature type="compositionally biased region" description="Basic residues" evidence="1">
    <location>
        <begin position="484"/>
        <end position="493"/>
    </location>
</feature>
<dbReference type="AlphaFoldDB" id="F7EAI7"/>
<dbReference type="InterPro" id="IPR013768">
    <property type="entry name" value="ICAM_N"/>
</dbReference>
<keyword evidence="5" id="KW-1185">Reference proteome</keyword>
<dbReference type="SMART" id="SM00409">
    <property type="entry name" value="IG"/>
    <property type="match status" value="2"/>
</dbReference>
<dbReference type="Pfam" id="PF21146">
    <property type="entry name" value="ICAM1_3_5_D2"/>
    <property type="match status" value="1"/>
</dbReference>
<dbReference type="HOGENOM" id="CLU_036160_0_0_1"/>
<dbReference type="InterPro" id="IPR013783">
    <property type="entry name" value="Ig-like_fold"/>
</dbReference>
<reference evidence="4" key="2">
    <citation type="submission" date="2025-08" db="UniProtKB">
        <authorList>
            <consortium name="Ensembl"/>
        </authorList>
    </citation>
    <scope>IDENTIFICATION</scope>
    <source>
        <strain evidence="4">Glennie</strain>
    </source>
</reference>
<dbReference type="InParanoid" id="F7EAI7"/>
<feature type="region of interest" description="Disordered" evidence="1">
    <location>
        <begin position="465"/>
        <end position="518"/>
    </location>
</feature>
<dbReference type="eggNOG" id="ENOG502RZRA">
    <property type="taxonomic scope" value="Eukaryota"/>
</dbReference>
<feature type="domain" description="Immunoglobulin" evidence="3">
    <location>
        <begin position="306"/>
        <end position="383"/>
    </location>
</feature>
<dbReference type="GO" id="GO:0005886">
    <property type="term" value="C:plasma membrane"/>
    <property type="evidence" value="ECO:0000318"/>
    <property type="project" value="GO_Central"/>
</dbReference>
<dbReference type="InterPro" id="IPR048679">
    <property type="entry name" value="ICAM1_3_5_D2"/>
</dbReference>
<dbReference type="SUPFAM" id="SSF48726">
    <property type="entry name" value="Immunoglobulin"/>
    <property type="match status" value="5"/>
</dbReference>
<accession>F7EAI7</accession>
<feature type="signal peptide" evidence="2">
    <location>
        <begin position="1"/>
        <end position="23"/>
    </location>
</feature>
<reference evidence="4 5" key="1">
    <citation type="journal article" date="2008" name="Nature">
        <title>Genome analysis of the platypus reveals unique signatures of evolution.</title>
        <authorList>
            <person name="Warren W.C."/>
            <person name="Hillier L.W."/>
            <person name="Marshall Graves J.A."/>
            <person name="Birney E."/>
            <person name="Ponting C.P."/>
            <person name="Grutzner F."/>
            <person name="Belov K."/>
            <person name="Miller W."/>
            <person name="Clarke L."/>
            <person name="Chinwalla A.T."/>
            <person name="Yang S.P."/>
            <person name="Heger A."/>
            <person name="Locke D.P."/>
            <person name="Miethke P."/>
            <person name="Waters P.D."/>
            <person name="Veyrunes F."/>
            <person name="Fulton L."/>
            <person name="Fulton B."/>
            <person name="Graves T."/>
            <person name="Wallis J."/>
            <person name="Puente X.S."/>
            <person name="Lopez-Otin C."/>
            <person name="Ordonez G.R."/>
            <person name="Eichler E.E."/>
            <person name="Chen L."/>
            <person name="Cheng Z."/>
            <person name="Deakin J.E."/>
            <person name="Alsop A."/>
            <person name="Thompson K."/>
            <person name="Kirby P."/>
            <person name="Papenfuss A.T."/>
            <person name="Wakefield M.J."/>
            <person name="Olender T."/>
            <person name="Lancet D."/>
            <person name="Huttley G.A."/>
            <person name="Smit A.F."/>
            <person name="Pask A."/>
            <person name="Temple-Smith P."/>
            <person name="Batzer M.A."/>
            <person name="Walker J.A."/>
            <person name="Konkel M.K."/>
            <person name="Harris R.S."/>
            <person name="Whittington C.M."/>
            <person name="Wong E.S."/>
            <person name="Gemmell N.J."/>
            <person name="Buschiazzo E."/>
            <person name="Vargas Jentzsch I.M."/>
            <person name="Merkel A."/>
            <person name="Schmitz J."/>
            <person name="Zemann A."/>
            <person name="Churakov G."/>
            <person name="Kriegs J.O."/>
            <person name="Brosius J."/>
            <person name="Murchison E.P."/>
            <person name="Sachidanandam R."/>
            <person name="Smith C."/>
            <person name="Hannon G.J."/>
            <person name="Tsend-Ayush E."/>
            <person name="McMillan D."/>
            <person name="Attenborough R."/>
            <person name="Rens W."/>
            <person name="Ferguson-Smith M."/>
            <person name="Lefevre C.M."/>
            <person name="Sharp J.A."/>
            <person name="Nicholas K.R."/>
            <person name="Ray D.A."/>
            <person name="Kube M."/>
            <person name="Reinhardt R."/>
            <person name="Pringle T.H."/>
            <person name="Taylor J."/>
            <person name="Jones R.C."/>
            <person name="Nixon B."/>
            <person name="Dacheux J.L."/>
            <person name="Niwa H."/>
            <person name="Sekita Y."/>
            <person name="Huang X."/>
            <person name="Stark A."/>
            <person name="Kheradpour P."/>
            <person name="Kellis M."/>
            <person name="Flicek P."/>
            <person name="Chen Y."/>
            <person name="Webber C."/>
            <person name="Hardison R."/>
            <person name="Nelson J."/>
            <person name="Hallsworth-Pepin K."/>
            <person name="Delehaunty K."/>
            <person name="Markovic C."/>
            <person name="Minx P."/>
            <person name="Feng Y."/>
            <person name="Kremitzki C."/>
            <person name="Mitreva M."/>
            <person name="Glasscock J."/>
            <person name="Wylie T."/>
            <person name="Wohldmann P."/>
            <person name="Thiru P."/>
            <person name="Nhan M.N."/>
            <person name="Pohl C.S."/>
            <person name="Smith S.M."/>
            <person name="Hou S."/>
            <person name="Nefedov M."/>
            <person name="de Jong P.J."/>
            <person name="Renfree M.B."/>
            <person name="Mardis E.R."/>
            <person name="Wilson R.K."/>
        </authorList>
    </citation>
    <scope>NUCLEOTIDE SEQUENCE [LARGE SCALE GENOMIC DNA]</scope>
    <source>
        <strain evidence="4 5">Glennie</strain>
    </source>
</reference>
<dbReference type="OMA" id="SQSPQIW"/>
<dbReference type="GO" id="GO:0005178">
    <property type="term" value="F:integrin binding"/>
    <property type="evidence" value="ECO:0000318"/>
    <property type="project" value="GO_Central"/>
</dbReference>
<feature type="chain" id="PRO_5027788535" description="Immunoglobulin domain-containing protein" evidence="2">
    <location>
        <begin position="24"/>
        <end position="518"/>
    </location>
</feature>
<dbReference type="FunFam" id="2.60.40.10:FF:000641">
    <property type="entry name" value="Intercellular adhesion molecule 1"/>
    <property type="match status" value="1"/>
</dbReference>
<evidence type="ECO:0000313" key="5">
    <source>
        <dbReference type="Proteomes" id="UP000002279"/>
    </source>
</evidence>
<dbReference type="FunFam" id="2.60.40.10:FF:000648">
    <property type="entry name" value="Intercellular adhesion molecule 1"/>
    <property type="match status" value="1"/>
</dbReference>
<dbReference type="InterPro" id="IPR036179">
    <property type="entry name" value="Ig-like_dom_sf"/>
</dbReference>
<reference evidence="4" key="3">
    <citation type="submission" date="2025-09" db="UniProtKB">
        <authorList>
            <consortium name="Ensembl"/>
        </authorList>
    </citation>
    <scope>IDENTIFICATION</scope>
    <source>
        <strain evidence="4">Glennie</strain>
    </source>
</reference>
<dbReference type="GO" id="GO:0098609">
    <property type="term" value="P:cell-cell adhesion"/>
    <property type="evidence" value="ECO:0007669"/>
    <property type="project" value="InterPro"/>
</dbReference>
<evidence type="ECO:0000256" key="1">
    <source>
        <dbReference type="SAM" id="MobiDB-lite"/>
    </source>
</evidence>